<reference evidence="6" key="1">
    <citation type="submission" date="2019-03" db="EMBL/GenBank/DDBJ databases">
        <authorList>
            <person name="Warren W.C."/>
            <person name="Johnson G.S."/>
        </authorList>
    </citation>
    <scope>NUCLEOTIDE SEQUENCE [LARGE SCALE GENOMIC DNA]</scope>
    <source>
        <strain evidence="6">Basenji</strain>
    </source>
</reference>
<feature type="compositionally biased region" description="Gly residues" evidence="3">
    <location>
        <begin position="658"/>
        <end position="718"/>
    </location>
</feature>
<feature type="compositionally biased region" description="Polar residues" evidence="3">
    <location>
        <begin position="409"/>
        <end position="426"/>
    </location>
</feature>
<feature type="chain" id="PRO_5034674308" description="Olfactomedin-like domain-containing protein" evidence="4">
    <location>
        <begin position="21"/>
        <end position="1012"/>
    </location>
</feature>
<dbReference type="GO" id="GO:0005576">
    <property type="term" value="C:extracellular region"/>
    <property type="evidence" value="ECO:0007669"/>
    <property type="project" value="UniProtKB-SubCell"/>
</dbReference>
<feature type="signal peptide" evidence="4">
    <location>
        <begin position="1"/>
        <end position="20"/>
    </location>
</feature>
<dbReference type="Ensembl" id="ENSCAFT00030039771.1">
    <property type="protein sequence ID" value="ENSCAFP00030034694.1"/>
    <property type="gene ID" value="ENSCAFG00030021681.1"/>
</dbReference>
<evidence type="ECO:0000256" key="4">
    <source>
        <dbReference type="SAM" id="SignalP"/>
    </source>
</evidence>
<feature type="region of interest" description="Disordered" evidence="3">
    <location>
        <begin position="590"/>
        <end position="736"/>
    </location>
</feature>
<organism evidence="6 7">
    <name type="scientific">Canis lupus familiaris</name>
    <name type="common">Dog</name>
    <name type="synonym">Canis familiaris</name>
    <dbReference type="NCBI Taxonomy" id="9615"/>
    <lineage>
        <taxon>Eukaryota</taxon>
        <taxon>Metazoa</taxon>
        <taxon>Chordata</taxon>
        <taxon>Craniata</taxon>
        <taxon>Vertebrata</taxon>
        <taxon>Euteleostomi</taxon>
        <taxon>Mammalia</taxon>
        <taxon>Eutheria</taxon>
        <taxon>Laurasiatheria</taxon>
        <taxon>Carnivora</taxon>
        <taxon>Caniformia</taxon>
        <taxon>Canidae</taxon>
        <taxon>Canis</taxon>
    </lineage>
</organism>
<evidence type="ECO:0000313" key="7">
    <source>
        <dbReference type="Proteomes" id="UP000694429"/>
    </source>
</evidence>
<dbReference type="InterPro" id="IPR003112">
    <property type="entry name" value="Olfac-like_dom"/>
</dbReference>
<evidence type="ECO:0000256" key="2">
    <source>
        <dbReference type="ARBA" id="ARBA00022525"/>
    </source>
</evidence>
<feature type="region of interest" description="Disordered" evidence="3">
    <location>
        <begin position="817"/>
        <end position="845"/>
    </location>
</feature>
<keyword evidence="4" id="KW-0732">Signal</keyword>
<proteinExistence type="predicted"/>
<protein>
    <recommendedName>
        <fullName evidence="5">Olfactomedin-like domain-containing protein</fullName>
    </recommendedName>
</protein>
<feature type="compositionally biased region" description="Low complexity" evidence="3">
    <location>
        <begin position="427"/>
        <end position="444"/>
    </location>
</feature>
<dbReference type="PANTHER" id="PTHR23192:SF37">
    <property type="entry name" value="OLFACTOMEDIN-LIKE PROTEIN 2B"/>
    <property type="match status" value="1"/>
</dbReference>
<keyword evidence="2" id="KW-0964">Secreted</keyword>
<feature type="compositionally biased region" description="Low complexity" evidence="3">
    <location>
        <begin position="31"/>
        <end position="40"/>
    </location>
</feature>
<feature type="compositionally biased region" description="Low complexity" evidence="3">
    <location>
        <begin position="817"/>
        <end position="829"/>
    </location>
</feature>
<comment type="subcellular location">
    <subcellularLocation>
        <location evidence="1">Secreted</location>
    </subcellularLocation>
</comment>
<feature type="region of interest" description="Disordered" evidence="3">
    <location>
        <begin position="347"/>
        <end position="482"/>
    </location>
</feature>
<feature type="compositionally biased region" description="Basic and acidic residues" evidence="3">
    <location>
        <begin position="624"/>
        <end position="652"/>
    </location>
</feature>
<feature type="region of interest" description="Disordered" evidence="3">
    <location>
        <begin position="958"/>
        <end position="985"/>
    </location>
</feature>
<evidence type="ECO:0000259" key="5">
    <source>
        <dbReference type="Pfam" id="PF02191"/>
    </source>
</evidence>
<feature type="domain" description="Olfactomedin-like" evidence="5">
    <location>
        <begin position="495"/>
        <end position="550"/>
    </location>
</feature>
<feature type="region of interest" description="Disordered" evidence="3">
    <location>
        <begin position="20"/>
        <end position="48"/>
    </location>
</feature>
<reference evidence="6" key="2">
    <citation type="submission" date="2025-08" db="UniProtKB">
        <authorList>
            <consortium name="Ensembl"/>
        </authorList>
    </citation>
    <scope>IDENTIFICATION</scope>
</reference>
<feature type="compositionally biased region" description="Polar residues" evidence="3">
    <location>
        <begin position="355"/>
        <end position="397"/>
    </location>
</feature>
<feature type="compositionally biased region" description="Gly residues" evidence="3">
    <location>
        <begin position="591"/>
        <end position="603"/>
    </location>
</feature>
<evidence type="ECO:0000256" key="3">
    <source>
        <dbReference type="SAM" id="MobiDB-lite"/>
    </source>
</evidence>
<sequence length="1012" mass="108034">MAQPLLLLVCGALLVAGGRRGPSDAPGGTGEPADAPTAAPTEDETLQNEADNQENVLSQLLGDYDKVKAVSEGSDCQCKCVVRPLGRDACQRVNEGTSRKDDFYTVETITSGSSCKCACVAPPSALNPCEGDFRLQKLRAADSRDLKLSTIIDMLEGAFYGLDLLKLHSVTTKLVGRMDKLEEEVSKNLTKENEQIKEDMEEIRTEMSKRGKENCSESILDGMPDVRAALQRDAAAAYAPPEYEERFLQEETVSQQINSIELVQTRPLAPPEVVRPQRPLQRQVHLRGRPASRPTVIRGVTYYKAKDPEEENDIEEQQDEFFSGDNGVDLLIEDQLLRHNDLLTTATRRPAATRQGTPGMSVTQTSAQATPSDPSTPGPTLSASVEQVSAPPHTSSVVPGPTTEVGPEPSTQVPATTVARSATQQPSASASLLGASGGAFTKAPPTAPVPPTTVRTDSLERDVATGQGTAPASPTLSPEEEDDIRNVIGRCKDTLSTITGPTTQNTYGRNEGAWMKDPLAKDERIYVTNYYYGNTLVEFRNLENFKQGRRPPPPHSRATTCSLGGDSVPGGERTVHLPCPLCAGLLASGSLQGGEGRGLGPGGRGRRRGVEGERRGGAGPEWGEGQKERRGGEGGRGERGAGGRGREEERSLGRGRGRGGGGEGPGWGEGGGGEEGRGLGLGGGGRRGGVWGEGGGGEEGRSLGLGGGGGGGGGGGPRGRPPQPRDPDPDPVPPRPLEQLVQAAVQLDRHGPRGVRGRLLLQPRLHPQHHQVRPEAALRGRLGHAARRGLRGGHPLALAGPLGRGLRRGRERAVAHLPGPGRRGLQPGGHRAEQAQRGRPEHAEGDHVAHGAAAAPVRQLLRHLRGAVRRGQPQPAQRQHLVRLRHAHQHADRAAPAVRERVFLHHADRLQPQGPPALRLGQRPPGHLPRHLRLLTPRACGRRRRVCVRATFLRPLPLPDPSRSAPRGSSISVSQATGSGGGEKEVSRGGNIFMYWRSFKNPEKMLSVCFFF</sequence>
<dbReference type="Proteomes" id="UP000694429">
    <property type="component" value="Chromosome 38"/>
</dbReference>
<dbReference type="PANTHER" id="PTHR23192">
    <property type="entry name" value="OLFACTOMEDIN-RELATED"/>
    <property type="match status" value="1"/>
</dbReference>
<feature type="compositionally biased region" description="Basic and acidic residues" evidence="3">
    <location>
        <begin position="830"/>
        <end position="845"/>
    </location>
</feature>
<name>A0A8C0PCK3_CANLF</name>
<feature type="compositionally biased region" description="Low complexity" evidence="3">
    <location>
        <begin position="958"/>
        <end position="967"/>
    </location>
</feature>
<dbReference type="InterPro" id="IPR050605">
    <property type="entry name" value="Olfactomedin-like_domain"/>
</dbReference>
<feature type="compositionally biased region" description="Polar residues" evidence="3">
    <location>
        <begin position="466"/>
        <end position="476"/>
    </location>
</feature>
<accession>A0A8C0PCK3</accession>
<feature type="region of interest" description="Disordered" evidence="3">
    <location>
        <begin position="545"/>
        <end position="566"/>
    </location>
</feature>
<dbReference type="AlphaFoldDB" id="A0A8C0PCK3"/>
<evidence type="ECO:0000313" key="6">
    <source>
        <dbReference type="Ensembl" id="ENSCAFP00030034694.1"/>
    </source>
</evidence>
<dbReference type="Pfam" id="PF02191">
    <property type="entry name" value="OLF"/>
    <property type="match status" value="1"/>
</dbReference>
<evidence type="ECO:0000256" key="1">
    <source>
        <dbReference type="ARBA" id="ARBA00004613"/>
    </source>
</evidence>